<feature type="region of interest" description="Disordered" evidence="1">
    <location>
        <begin position="1"/>
        <end position="43"/>
    </location>
</feature>
<organism evidence="2 3">
    <name type="scientific">Sphenodon punctatus</name>
    <name type="common">Tuatara</name>
    <name type="synonym">Hatteria punctata</name>
    <dbReference type="NCBI Taxonomy" id="8508"/>
    <lineage>
        <taxon>Eukaryota</taxon>
        <taxon>Metazoa</taxon>
        <taxon>Chordata</taxon>
        <taxon>Craniata</taxon>
        <taxon>Vertebrata</taxon>
        <taxon>Euteleostomi</taxon>
        <taxon>Lepidosauria</taxon>
        <taxon>Sphenodontia</taxon>
        <taxon>Sphenodontidae</taxon>
        <taxon>Sphenodon</taxon>
    </lineage>
</organism>
<feature type="region of interest" description="Disordered" evidence="1">
    <location>
        <begin position="492"/>
        <end position="536"/>
    </location>
</feature>
<reference evidence="2" key="1">
    <citation type="submission" date="2025-08" db="UniProtKB">
        <authorList>
            <consortium name="Ensembl"/>
        </authorList>
    </citation>
    <scope>IDENTIFICATION</scope>
</reference>
<evidence type="ECO:0000313" key="3">
    <source>
        <dbReference type="Proteomes" id="UP000694392"/>
    </source>
</evidence>
<feature type="region of interest" description="Disordered" evidence="1">
    <location>
        <begin position="911"/>
        <end position="951"/>
    </location>
</feature>
<feature type="region of interest" description="Disordered" evidence="1">
    <location>
        <begin position="1276"/>
        <end position="1304"/>
    </location>
</feature>
<feature type="compositionally biased region" description="Basic and acidic residues" evidence="1">
    <location>
        <begin position="519"/>
        <end position="536"/>
    </location>
</feature>
<feature type="compositionally biased region" description="Basic and acidic residues" evidence="1">
    <location>
        <begin position="792"/>
        <end position="810"/>
    </location>
</feature>
<reference evidence="2" key="2">
    <citation type="submission" date="2025-09" db="UniProtKB">
        <authorList>
            <consortium name="Ensembl"/>
        </authorList>
    </citation>
    <scope>IDENTIFICATION</scope>
</reference>
<feature type="compositionally biased region" description="Basic and acidic residues" evidence="1">
    <location>
        <begin position="107"/>
        <end position="126"/>
    </location>
</feature>
<feature type="region of interest" description="Disordered" evidence="1">
    <location>
        <begin position="1332"/>
        <end position="1392"/>
    </location>
</feature>
<feature type="region of interest" description="Disordered" evidence="1">
    <location>
        <begin position="553"/>
        <end position="579"/>
    </location>
</feature>
<feature type="compositionally biased region" description="Basic and acidic residues" evidence="1">
    <location>
        <begin position="1"/>
        <end position="33"/>
    </location>
</feature>
<feature type="region of interest" description="Disordered" evidence="1">
    <location>
        <begin position="1540"/>
        <end position="1572"/>
    </location>
</feature>
<feature type="compositionally biased region" description="Basic and acidic residues" evidence="1">
    <location>
        <begin position="89"/>
        <end position="101"/>
    </location>
</feature>
<evidence type="ECO:0008006" key="4">
    <source>
        <dbReference type="Google" id="ProtNLM"/>
    </source>
</evidence>
<dbReference type="InterPro" id="IPR043244">
    <property type="entry name" value="BOD1L1"/>
</dbReference>
<feature type="compositionally biased region" description="Basic residues" evidence="1">
    <location>
        <begin position="417"/>
        <end position="427"/>
    </location>
</feature>
<feature type="compositionally biased region" description="Basic residues" evidence="1">
    <location>
        <begin position="2368"/>
        <end position="2377"/>
    </location>
</feature>
<feature type="compositionally biased region" description="Basic and acidic residues" evidence="1">
    <location>
        <begin position="148"/>
        <end position="159"/>
    </location>
</feature>
<feature type="region of interest" description="Disordered" evidence="1">
    <location>
        <begin position="791"/>
        <end position="811"/>
    </location>
</feature>
<feature type="compositionally biased region" description="Basic and acidic residues" evidence="1">
    <location>
        <begin position="310"/>
        <end position="358"/>
    </location>
</feature>
<feature type="region of interest" description="Disordered" evidence="1">
    <location>
        <begin position="79"/>
        <end position="429"/>
    </location>
</feature>
<feature type="compositionally biased region" description="Basic and acidic residues" evidence="1">
    <location>
        <begin position="270"/>
        <end position="279"/>
    </location>
</feature>
<proteinExistence type="predicted"/>
<accession>A0A8D0H9T9</accession>
<keyword evidence="3" id="KW-1185">Reference proteome</keyword>
<evidence type="ECO:0000313" key="2">
    <source>
        <dbReference type="Ensembl" id="ENSSPUP00000017000.1"/>
    </source>
</evidence>
<name>A0A8D0H9T9_SPHPU</name>
<feature type="region of interest" description="Disordered" evidence="1">
    <location>
        <begin position="1146"/>
        <end position="1176"/>
    </location>
</feature>
<feature type="region of interest" description="Disordered" evidence="1">
    <location>
        <begin position="2158"/>
        <end position="2182"/>
    </location>
</feature>
<feature type="region of interest" description="Disordered" evidence="1">
    <location>
        <begin position="1677"/>
        <end position="1699"/>
    </location>
</feature>
<evidence type="ECO:0000256" key="1">
    <source>
        <dbReference type="SAM" id="MobiDB-lite"/>
    </source>
</evidence>
<feature type="compositionally biased region" description="Basic and acidic residues" evidence="1">
    <location>
        <begin position="2271"/>
        <end position="2298"/>
    </location>
</feature>
<sequence length="2427" mass="265225">MQAREKEERLLRRQINREKLEEKRKQKAAEKTKSLKTGSQGKTVINLEEYSPKFPELKATGNSIKDVLKEQKFFEKKVALSRKRKRDSRHVEDSWKKKYEQTEDDSKEIQKANETCEKSSLKDLKHNQGKSEASKPVRRLSESVQSTDENKSDPKAEREHKRKTSTSLQTEGVQQDIDTKDPKNQLERSENNTEEAQKQKNVLKNEKHIKKEDTETQNFKSIPKKESKIPREKNEKERTLLEDKLSVKHKYKGDSVHKTGDEGEPLPSERGSKGDDSVQKHNQQTKVSLDDKSERKSKHKSERKVSTSSKDGKNLSECIFKNEENLRKENNKKERHFSTEKSRVEYKSKRSSDSRLPKDSQSTSKLHVSAAPKRTESYSEEKHEVESTNSDSNSRPEESSHKERRRSKSLLEDKFLLKSRSKSHNKQAKAIETALQEYFSKPETGQKPDKESSVDSQLESVVHSIYSLQKDASHRVKLHSGEKIFVKEKYKSDNKDLGSSRHERKLSAEGYKSKSLKHNNKEMKKKEEEKGIKEIQSHEKVQGIDLIMDKKSGRRLACESRKESLSEMPTGEEKISADVFGTSHVPALKRSIRISEDSSHSEQGQEPMEIDSEQTYAEVSKVEERRSSNLLPETGLENIAKDQAYHHNPKKELGNRIDECKASALVFSFIADGSAERTLEHENIFTKEADVSNTSKQASEDPGPIQQGAYQMNIVYETKGRILLNAPTKEPAKSEHQKMTGDARSTKIFKKIVSPIEESSSLVIDSSSKESVVHKTPMDIYLSEFTDSSVDVSKEDSHNSDKATVHKDTTNLDNKPAHAACLEQHGSAVLSCNMKKNEATMIDLVEGEASTFSKQANASALLGIQDDSVQGRGECNFTGVLESESLMPDTAGHHGNVSTKENALMDFENKKRDSLSAGPTAKEKKSAMADNKKEEHETAVVTESSKPLPVTITGVPEERKKSSVLACKGEDEDSMVVDTENKNERNVVGTSGGRGEYTALRKIETTNIVVIGTTTQQMIESTLLTTSSEEGTAEGCTVNSEKEGDATTTCLEEESEVTAIYAGIEADEGFTTGQWTKNNGVCFTTEGDVGECTVEAAEEGGGVTEGFAASESLLTSTKEEESGECTMNYVEDGGKDSASEGIEHENNVNSAATEEKDDAVTSAGSEERHNTSSCRDAGRFEGAVTWIGEVESDGAVTSAGNEGADESMISENSNEFQSNMMRTSQIKEPEGTVTCTGADEKGGGFIICSVTSENAQQESTVTGACVEMVDNNVMSGTSADKGEDTVNSESAVTSTGITSEDEGAAVCPGMEDSNEGFAMCLEAEEKYESAMDSTGAKVETNTSRRSVGPCDDEGFVTSTGAKEEDEEGEDFVTSTGRGNEEIEHAPTCTGTEEAESALVSIGAEEGESSIICTAARRKEAESGVGVSDVNKGVVDSMTSIEKESQGNRICSSAKGVVESSVTSASTGVESTLVPVTQKNEDAMISIVAEEYEGPMTSVFTEKDKGQLTAVVEKAEDSMISIGNRECDGLITSAVTKELESSLTSAGEEEETRGDTISTSTVEEGEASVSHSAIRVEQSPLPVARTGENRSTIILIAMEECDAPMPSTAADYKSPYAASHKQEKDECTIISTSIMEEFEAPMPSAATEERDSRFATVTEDVQGNTMVSTDVEIYEVPMSSASKGDNDEESHPAASGKEEKDVCTVISTSIMEEQETPLPSAATNDTGQHSALEPEGRAETAAISTSTVECSEVSVYSAVDDGQLSASGMEGRLEVALISTSMAGECERVFISAAMETESKRLAAETDVKDENSTVSTNTAKEYKVAPTSVATEEQFELATGRTDENHKESMLFAGTVEECEAPVLSVASTNENQHIASGTEDKEEEAVISESRVEECDSVYTFAVLEESQLATARTEVKDESDVLEGTKETEYILSTDPEKSDDYLTVVSGKDTKNVLCEEQAKQDGVVMKESIVANDTASVDVAETENIMKYMSVNEAICIEINMDSAVNVSPSTEMGAPSETAEQDVSCSEAVTELPCILAEETTEDDSLIDYQATTSTVSETDFSETRTPLPSTHTLIVSEFGSKLTADAKPDEVAVETKLGDECDLRDTDGSKTTIDLGGLGTDVSLQENISINSGEKGTVPTANEELELMTNLKNGEVQESENPTKEELHEKPSAEEYPNDLQLKNAALEKKATDEDPTDTETIEEHITVEEHICQPPVATSKEIAQEASDNMGITDAVEIQTPEIKDQEIEIPAQEEENCMLEMRAEHSATEEGKSDDDQVTQDLREEDERSQCFKAEPVVVKEMNSGDSEGVSKEIIKTRESLSSAVQEKDECPRKLEICETPKQSLESSVNPLEENQPIIVKRKRGRPRKYPVEAIQQKSSPDSKADGSIVNIQQSSALADKEKIPQTAQDASNKKETAN</sequence>
<feature type="region of interest" description="Disordered" evidence="1">
    <location>
        <begin position="2350"/>
        <end position="2427"/>
    </location>
</feature>
<dbReference type="PANTHER" id="PTHR47391">
    <property type="entry name" value="BIORIENTATION OF CHROMOSOMES IN CELL DIVISION 1 LIKE 1"/>
    <property type="match status" value="1"/>
</dbReference>
<feature type="compositionally biased region" description="Basic and acidic residues" evidence="1">
    <location>
        <begin position="921"/>
        <end position="938"/>
    </location>
</feature>
<feature type="compositionally biased region" description="Basic and acidic residues" evidence="1">
    <location>
        <begin position="132"/>
        <end position="141"/>
    </location>
</feature>
<dbReference type="OMA" id="CAESQQP"/>
<feature type="region of interest" description="Disordered" evidence="1">
    <location>
        <begin position="1026"/>
        <end position="1045"/>
    </location>
</feature>
<feature type="compositionally biased region" description="Basic and acidic residues" evidence="1">
    <location>
        <begin position="223"/>
        <end position="261"/>
    </location>
</feature>
<dbReference type="PANTHER" id="PTHR47391:SF1">
    <property type="entry name" value="BIORIENTATION OF CHROMOSOMES IN CELL DIVISION 1 LIKE 1"/>
    <property type="match status" value="1"/>
</dbReference>
<feature type="region of interest" description="Disordered" evidence="1">
    <location>
        <begin position="2271"/>
        <end position="2320"/>
    </location>
</feature>
<protein>
    <recommendedName>
        <fullName evidence="4">Biorientation of chromosomes in cell division protein 1-like 1</fullName>
    </recommendedName>
</protein>
<dbReference type="Ensembl" id="ENSSPUT00000018114.1">
    <property type="protein sequence ID" value="ENSSPUP00000017000.1"/>
    <property type="gene ID" value="ENSSPUG00000013152.1"/>
</dbReference>
<dbReference type="GeneTree" id="ENSGT00940000156198"/>
<feature type="compositionally biased region" description="Basic and acidic residues" evidence="1">
    <location>
        <begin position="373"/>
        <end position="386"/>
    </location>
</feature>
<feature type="compositionally biased region" description="Basic and acidic residues" evidence="1">
    <location>
        <begin position="2167"/>
        <end position="2179"/>
    </location>
</feature>
<feature type="compositionally biased region" description="Polar residues" evidence="1">
    <location>
        <begin position="1285"/>
        <end position="1298"/>
    </location>
</feature>
<feature type="compositionally biased region" description="Basic and acidic residues" evidence="1">
    <location>
        <begin position="553"/>
        <end position="576"/>
    </location>
</feature>
<feature type="compositionally biased region" description="Basic and acidic residues" evidence="1">
    <location>
        <begin position="177"/>
        <end position="214"/>
    </location>
</feature>
<dbReference type="Proteomes" id="UP000694392">
    <property type="component" value="Unplaced"/>
</dbReference>
<feature type="compositionally biased region" description="Basic residues" evidence="1">
    <location>
        <begin position="79"/>
        <end position="88"/>
    </location>
</feature>
<feature type="compositionally biased region" description="Basic and acidic residues" evidence="1">
    <location>
        <begin position="492"/>
        <end position="507"/>
    </location>
</feature>
<feature type="region of interest" description="Disordered" evidence="1">
    <location>
        <begin position="595"/>
        <end position="627"/>
    </location>
</feature>